<organism evidence="3 4">
    <name type="scientific">Arcicella rosea</name>
    <dbReference type="NCBI Taxonomy" id="502909"/>
    <lineage>
        <taxon>Bacteria</taxon>
        <taxon>Pseudomonadati</taxon>
        <taxon>Bacteroidota</taxon>
        <taxon>Cytophagia</taxon>
        <taxon>Cytophagales</taxon>
        <taxon>Flectobacillaceae</taxon>
        <taxon>Arcicella</taxon>
    </lineage>
</organism>
<feature type="transmembrane region" description="Helical" evidence="1">
    <location>
        <begin position="258"/>
        <end position="281"/>
    </location>
</feature>
<dbReference type="InterPro" id="IPR050879">
    <property type="entry name" value="Acyltransferase_3"/>
</dbReference>
<evidence type="ECO:0000313" key="3">
    <source>
        <dbReference type="EMBL" id="MBB6003355.1"/>
    </source>
</evidence>
<dbReference type="AlphaFoldDB" id="A0A841EJK0"/>
<dbReference type="RefSeq" id="WP_184133781.1">
    <property type="nucleotide sequence ID" value="NZ_JACHKT010000012.1"/>
</dbReference>
<dbReference type="InterPro" id="IPR002656">
    <property type="entry name" value="Acyl_transf_3_dom"/>
</dbReference>
<accession>A0A841EJK0</accession>
<feature type="domain" description="Acyltransferase 3" evidence="2">
    <location>
        <begin position="22"/>
        <end position="335"/>
    </location>
</feature>
<dbReference type="PANTHER" id="PTHR23028:SF131">
    <property type="entry name" value="BLR2367 PROTEIN"/>
    <property type="match status" value="1"/>
</dbReference>
<dbReference type="Proteomes" id="UP000524404">
    <property type="component" value="Unassembled WGS sequence"/>
</dbReference>
<sequence>MIVDNSKDSNTITKNTNNRFLELDALRGIAAMMVVFFHLSMGRPEAEFGLKLGTTGVDLFFIISGFVIFMSLNRVSKSKDFIINRLSRLYPTYWCAVTFTFLLILCKTLLLKQHFTPINNLVNYVGNLTMFQYYLGIPDLDGPYWTMIIEMLFYISILILYQFNLLKLLNILGLIISISIVILTSFWGNHSIVKSILYWIPLLPYIPLFLAGTIFYKIYIDNQQKISNYSIIILCLISQFLLFEHSGRSHHFINHQEYALMICIYFALFTLFVNHKLNFIVSKWTLFLGKISFALYLTHQYISLQFLLPILVNKLHINFWLATLLITLPITIIIATLITNYVDIPLSKKMKEKLKSFS</sequence>
<keyword evidence="1" id="KW-0812">Transmembrane</keyword>
<feature type="transmembrane region" description="Helical" evidence="1">
    <location>
        <begin position="317"/>
        <end position="342"/>
    </location>
</feature>
<evidence type="ECO:0000256" key="1">
    <source>
        <dbReference type="SAM" id="Phobius"/>
    </source>
</evidence>
<keyword evidence="1" id="KW-0472">Membrane</keyword>
<name>A0A841EJK0_9BACT</name>
<feature type="transmembrane region" description="Helical" evidence="1">
    <location>
        <begin position="168"/>
        <end position="190"/>
    </location>
</feature>
<comment type="caution">
    <text evidence="3">The sequence shown here is derived from an EMBL/GenBank/DDBJ whole genome shotgun (WGS) entry which is preliminary data.</text>
</comment>
<evidence type="ECO:0000313" key="4">
    <source>
        <dbReference type="Proteomes" id="UP000524404"/>
    </source>
</evidence>
<feature type="transmembrane region" description="Helical" evidence="1">
    <location>
        <begin position="93"/>
        <end position="111"/>
    </location>
</feature>
<feature type="transmembrane region" description="Helical" evidence="1">
    <location>
        <begin position="20"/>
        <end position="40"/>
    </location>
</feature>
<keyword evidence="4" id="KW-1185">Reference proteome</keyword>
<feature type="transmembrane region" description="Helical" evidence="1">
    <location>
        <begin position="144"/>
        <end position="161"/>
    </location>
</feature>
<protein>
    <submittedName>
        <fullName evidence="3">Peptidoglycan/LPS O-acetylase OafA/YrhL</fullName>
    </submittedName>
</protein>
<reference evidence="3 4" key="1">
    <citation type="submission" date="2020-08" db="EMBL/GenBank/DDBJ databases">
        <title>Functional genomics of gut bacteria from endangered species of beetles.</title>
        <authorList>
            <person name="Carlos-Shanley C."/>
        </authorList>
    </citation>
    <scope>NUCLEOTIDE SEQUENCE [LARGE SCALE GENOMIC DNA]</scope>
    <source>
        <strain evidence="3 4">S00070</strain>
    </source>
</reference>
<feature type="transmembrane region" description="Helical" evidence="1">
    <location>
        <begin position="293"/>
        <end position="311"/>
    </location>
</feature>
<dbReference type="PANTHER" id="PTHR23028">
    <property type="entry name" value="ACETYLTRANSFERASE"/>
    <property type="match status" value="1"/>
</dbReference>
<feature type="transmembrane region" description="Helical" evidence="1">
    <location>
        <begin position="226"/>
        <end position="243"/>
    </location>
</feature>
<gene>
    <name evidence="3" type="ORF">HNP25_002011</name>
</gene>
<evidence type="ECO:0000259" key="2">
    <source>
        <dbReference type="Pfam" id="PF01757"/>
    </source>
</evidence>
<dbReference type="GO" id="GO:0016020">
    <property type="term" value="C:membrane"/>
    <property type="evidence" value="ECO:0007669"/>
    <property type="project" value="TreeGrafter"/>
</dbReference>
<dbReference type="Pfam" id="PF01757">
    <property type="entry name" value="Acyl_transf_3"/>
    <property type="match status" value="1"/>
</dbReference>
<proteinExistence type="predicted"/>
<dbReference type="GO" id="GO:0000271">
    <property type="term" value="P:polysaccharide biosynthetic process"/>
    <property type="evidence" value="ECO:0007669"/>
    <property type="project" value="TreeGrafter"/>
</dbReference>
<feature type="transmembrane region" description="Helical" evidence="1">
    <location>
        <begin position="196"/>
        <end position="219"/>
    </location>
</feature>
<feature type="transmembrane region" description="Helical" evidence="1">
    <location>
        <begin position="52"/>
        <end position="72"/>
    </location>
</feature>
<dbReference type="GO" id="GO:0016747">
    <property type="term" value="F:acyltransferase activity, transferring groups other than amino-acyl groups"/>
    <property type="evidence" value="ECO:0007669"/>
    <property type="project" value="InterPro"/>
</dbReference>
<keyword evidence="1" id="KW-1133">Transmembrane helix</keyword>
<dbReference type="EMBL" id="JACHKT010000012">
    <property type="protein sequence ID" value="MBB6003355.1"/>
    <property type="molecule type" value="Genomic_DNA"/>
</dbReference>